<accession>A0A803R544</accession>
<evidence type="ECO:0000313" key="2">
    <source>
        <dbReference type="Proteomes" id="UP000596661"/>
    </source>
</evidence>
<keyword evidence="2" id="KW-1185">Reference proteome</keyword>
<dbReference type="AlphaFoldDB" id="A0A803R544"/>
<gene>
    <name evidence="1" type="primary">LOC115720736</name>
</gene>
<reference evidence="1" key="2">
    <citation type="submission" date="2021-03" db="UniProtKB">
        <authorList>
            <consortium name="EnsemblPlants"/>
        </authorList>
    </citation>
    <scope>IDENTIFICATION</scope>
</reference>
<protein>
    <submittedName>
        <fullName evidence="1">Uncharacterized protein</fullName>
    </submittedName>
</protein>
<dbReference type="EMBL" id="UZAU01000584">
    <property type="status" value="NOT_ANNOTATED_CDS"/>
    <property type="molecule type" value="Genomic_DNA"/>
</dbReference>
<proteinExistence type="predicted"/>
<evidence type="ECO:0000313" key="1">
    <source>
        <dbReference type="EnsemblPlants" id="cds.novel_model_5222_5bd9a17a.2.5bd9b13a"/>
    </source>
</evidence>
<dbReference type="Proteomes" id="UP000596661">
    <property type="component" value="Chromosome 6"/>
</dbReference>
<sequence>MKASDQSLMSAFMVQYRQKMLLVQHFVHSMSKTFTQQISPHFLTNSMVLPSDQAITVPSPCIGI</sequence>
<dbReference type="Gramene" id="novel_model_5222_5bd9a17a.2.5bd9b13a">
    <property type="protein sequence ID" value="cds.novel_model_5222_5bd9a17a.2.5bd9b13a"/>
    <property type="gene ID" value="novel_gene_2713_5bd9a17a"/>
</dbReference>
<dbReference type="EnsemblPlants" id="novel_model_5222_5bd9a17a.2.5bd9b13a">
    <property type="protein sequence ID" value="cds.novel_model_5222_5bd9a17a.2.5bd9b13a"/>
    <property type="gene ID" value="novel_gene_2713_5bd9a17a"/>
</dbReference>
<organism evidence="1 2">
    <name type="scientific">Cannabis sativa</name>
    <name type="common">Hemp</name>
    <name type="synonym">Marijuana</name>
    <dbReference type="NCBI Taxonomy" id="3483"/>
    <lineage>
        <taxon>Eukaryota</taxon>
        <taxon>Viridiplantae</taxon>
        <taxon>Streptophyta</taxon>
        <taxon>Embryophyta</taxon>
        <taxon>Tracheophyta</taxon>
        <taxon>Spermatophyta</taxon>
        <taxon>Magnoliopsida</taxon>
        <taxon>eudicotyledons</taxon>
        <taxon>Gunneridae</taxon>
        <taxon>Pentapetalae</taxon>
        <taxon>rosids</taxon>
        <taxon>fabids</taxon>
        <taxon>Rosales</taxon>
        <taxon>Cannabaceae</taxon>
        <taxon>Cannabis</taxon>
    </lineage>
</organism>
<name>A0A803R544_CANSA</name>
<reference evidence="1" key="1">
    <citation type="submission" date="2018-11" db="EMBL/GenBank/DDBJ databases">
        <authorList>
            <person name="Grassa J C."/>
        </authorList>
    </citation>
    <scope>NUCLEOTIDE SEQUENCE [LARGE SCALE GENOMIC DNA]</scope>
</reference>